<proteinExistence type="predicted"/>
<accession>A0A8S5NB43</accession>
<dbReference type="EMBL" id="BK015123">
    <property type="protein sequence ID" value="DAD91910.1"/>
    <property type="molecule type" value="Genomic_DNA"/>
</dbReference>
<protein>
    <submittedName>
        <fullName evidence="1">Uncharacterized protein</fullName>
    </submittedName>
</protein>
<evidence type="ECO:0000313" key="1">
    <source>
        <dbReference type="EMBL" id="DAD91910.1"/>
    </source>
</evidence>
<sequence length="32" mass="3533">MRALNLCNFKIGSLGYSPSVKRGLFFTQGAKK</sequence>
<name>A0A8S5NB43_9CAUD</name>
<organism evidence="1">
    <name type="scientific">Myoviridae sp. ctKZW4</name>
    <dbReference type="NCBI Taxonomy" id="2826639"/>
    <lineage>
        <taxon>Viruses</taxon>
        <taxon>Duplodnaviria</taxon>
        <taxon>Heunggongvirae</taxon>
        <taxon>Uroviricota</taxon>
        <taxon>Caudoviricetes</taxon>
    </lineage>
</organism>
<reference evidence="1" key="1">
    <citation type="journal article" date="2021" name="Proc. Natl. Acad. Sci. U.S.A.">
        <title>A Catalog of Tens of Thousands of Viruses from Human Metagenomes Reveals Hidden Associations with Chronic Diseases.</title>
        <authorList>
            <person name="Tisza M.J."/>
            <person name="Buck C.B."/>
        </authorList>
    </citation>
    <scope>NUCLEOTIDE SEQUENCE</scope>
    <source>
        <strain evidence="1">CtKZW4</strain>
    </source>
</reference>